<keyword evidence="1" id="KW-0233">DNA recombination</keyword>
<feature type="compositionally biased region" description="Basic residues" evidence="2">
    <location>
        <begin position="136"/>
        <end position="148"/>
    </location>
</feature>
<dbReference type="NCBIfam" id="NF033563">
    <property type="entry name" value="transpos_IS30"/>
    <property type="match status" value="1"/>
</dbReference>
<protein>
    <submittedName>
        <fullName evidence="4">Transposase</fullName>
    </submittedName>
</protein>
<dbReference type="GO" id="GO:0005829">
    <property type="term" value="C:cytosol"/>
    <property type="evidence" value="ECO:0007669"/>
    <property type="project" value="TreeGrafter"/>
</dbReference>
<dbReference type="PANTHER" id="PTHR10948:SF23">
    <property type="entry name" value="TRANSPOSASE INSI FOR INSERTION SEQUENCE ELEMENT IS30A-RELATED"/>
    <property type="match status" value="1"/>
</dbReference>
<reference evidence="4 5" key="1">
    <citation type="submission" date="2015-09" db="EMBL/GenBank/DDBJ databases">
        <title>Aphanizomenon flos-aquae WA102.</title>
        <authorList>
            <person name="Driscoll C."/>
        </authorList>
    </citation>
    <scope>NUCLEOTIDE SEQUENCE [LARGE SCALE GENOMIC DNA]</scope>
    <source>
        <strain evidence="4">WA102</strain>
    </source>
</reference>
<evidence type="ECO:0000313" key="4">
    <source>
        <dbReference type="EMBL" id="OBQ35676.1"/>
    </source>
</evidence>
<evidence type="ECO:0000313" key="5">
    <source>
        <dbReference type="Proteomes" id="UP000092093"/>
    </source>
</evidence>
<dbReference type="InterPro" id="IPR053392">
    <property type="entry name" value="Transposase_IS30-like"/>
</dbReference>
<dbReference type="InterPro" id="IPR001584">
    <property type="entry name" value="Integrase_cat-core"/>
</dbReference>
<dbReference type="GO" id="GO:0032196">
    <property type="term" value="P:transposition"/>
    <property type="evidence" value="ECO:0007669"/>
    <property type="project" value="TreeGrafter"/>
</dbReference>
<dbReference type="AlphaFoldDB" id="A0A1B7WEY6"/>
<dbReference type="InterPro" id="IPR025246">
    <property type="entry name" value="IS30-like_HTH"/>
</dbReference>
<dbReference type="PROSITE" id="PS50994">
    <property type="entry name" value="INTEGRASE"/>
    <property type="match status" value="1"/>
</dbReference>
<dbReference type="GO" id="GO:0004803">
    <property type="term" value="F:transposase activity"/>
    <property type="evidence" value="ECO:0007669"/>
    <property type="project" value="TreeGrafter"/>
</dbReference>
<dbReference type="PATRIC" id="fig|1710896.3.peg.3851"/>
<dbReference type="SUPFAM" id="SSF53098">
    <property type="entry name" value="Ribonuclease H-like"/>
    <property type="match status" value="1"/>
</dbReference>
<dbReference type="InterPro" id="IPR051917">
    <property type="entry name" value="Transposase-Integrase"/>
</dbReference>
<evidence type="ECO:0000256" key="1">
    <source>
        <dbReference type="ARBA" id="ARBA00023172"/>
    </source>
</evidence>
<dbReference type="PANTHER" id="PTHR10948">
    <property type="entry name" value="TRANSPOSASE"/>
    <property type="match status" value="1"/>
</dbReference>
<name>A0A1B7WEY6_APHFL</name>
<sequence length="327" mass="38260">MSFKHLTTTERSELYKLRVTDKLSMSEIGRRMNRAKSTISRELSRNTDERQGVYLPDTAEVKMKARREKGKVKFQNVSATTITEVKQRLEQHHSPEQIAGRMKLEGVGKISHETIYLMIYANHQEMGIYQQYLRQKQKRRRRKGRNQKRGGIPNRIGIEHRPKVADLKTEIGHWESDTVIGKNHTGIVVTHVDKASKYLLAGLAKNKTMEEINRVTLKLFEPVKPDFRKTMTFDNGREFCGHEKLSESLKIETFFATPYHSWERGLNEHTNGLIREFYPKSTNFKIVKEEDFQKAVDFINHRPRKSLDYRTPYEVFFASSEPVAFQV</sequence>
<organism evidence="4 5">
    <name type="scientific">Aphanizomenon flos-aquae WA102</name>
    <dbReference type="NCBI Taxonomy" id="1710896"/>
    <lineage>
        <taxon>Bacteria</taxon>
        <taxon>Bacillati</taxon>
        <taxon>Cyanobacteriota</taxon>
        <taxon>Cyanophyceae</taxon>
        <taxon>Nostocales</taxon>
        <taxon>Aphanizomenonaceae</taxon>
        <taxon>Aphanizomenon</taxon>
    </lineage>
</organism>
<evidence type="ECO:0000259" key="3">
    <source>
        <dbReference type="PROSITE" id="PS50994"/>
    </source>
</evidence>
<dbReference type="Pfam" id="PF00665">
    <property type="entry name" value="rve"/>
    <property type="match status" value="1"/>
</dbReference>
<dbReference type="Gene3D" id="3.30.420.10">
    <property type="entry name" value="Ribonuclease H-like superfamily/Ribonuclease H"/>
    <property type="match status" value="1"/>
</dbReference>
<dbReference type="GO" id="GO:0015074">
    <property type="term" value="P:DNA integration"/>
    <property type="evidence" value="ECO:0007669"/>
    <property type="project" value="InterPro"/>
</dbReference>
<dbReference type="EMBL" id="LJOW01000362">
    <property type="protein sequence ID" value="OBQ35676.1"/>
    <property type="molecule type" value="Genomic_DNA"/>
</dbReference>
<dbReference type="GO" id="GO:0003676">
    <property type="term" value="F:nucleic acid binding"/>
    <property type="evidence" value="ECO:0007669"/>
    <property type="project" value="InterPro"/>
</dbReference>
<comment type="caution">
    <text evidence="4">The sequence shown here is derived from an EMBL/GenBank/DDBJ whole genome shotgun (WGS) entry which is preliminary data.</text>
</comment>
<dbReference type="InterPro" id="IPR012337">
    <property type="entry name" value="RNaseH-like_sf"/>
</dbReference>
<feature type="domain" description="Integrase catalytic" evidence="3">
    <location>
        <begin position="158"/>
        <end position="320"/>
    </location>
</feature>
<dbReference type="GO" id="GO:0006310">
    <property type="term" value="P:DNA recombination"/>
    <property type="evidence" value="ECO:0007669"/>
    <property type="project" value="UniProtKB-KW"/>
</dbReference>
<dbReference type="Proteomes" id="UP000092093">
    <property type="component" value="Unassembled WGS sequence"/>
</dbReference>
<gene>
    <name evidence="4" type="ORF">AN484_26135</name>
</gene>
<dbReference type="Pfam" id="PF13936">
    <property type="entry name" value="HTH_38"/>
    <property type="match status" value="1"/>
</dbReference>
<dbReference type="InterPro" id="IPR036397">
    <property type="entry name" value="RNaseH_sf"/>
</dbReference>
<evidence type="ECO:0000256" key="2">
    <source>
        <dbReference type="SAM" id="MobiDB-lite"/>
    </source>
</evidence>
<feature type="region of interest" description="Disordered" evidence="2">
    <location>
        <begin position="136"/>
        <end position="155"/>
    </location>
</feature>
<accession>A0A1B7WEY6</accession>
<proteinExistence type="predicted"/>